<dbReference type="STRING" id="1348612.A0A397GE70"/>
<name>A0A397GE70_9GLOM</name>
<dbReference type="Pfam" id="PF08238">
    <property type="entry name" value="Sel1"/>
    <property type="match status" value="7"/>
</dbReference>
<dbReference type="EMBL" id="PQFF01000469">
    <property type="protein sequence ID" value="RHZ48419.1"/>
    <property type="molecule type" value="Genomic_DNA"/>
</dbReference>
<dbReference type="GO" id="GO:0004672">
    <property type="term" value="F:protein kinase activity"/>
    <property type="evidence" value="ECO:0007669"/>
    <property type="project" value="InterPro"/>
</dbReference>
<dbReference type="Gene3D" id="1.25.40.10">
    <property type="entry name" value="Tetratricopeptide repeat domain"/>
    <property type="match status" value="1"/>
</dbReference>
<dbReference type="PRINTS" id="PR00109">
    <property type="entry name" value="TYRKINASE"/>
</dbReference>
<dbReference type="AlphaFoldDB" id="A0A397GE70"/>
<evidence type="ECO:0000256" key="1">
    <source>
        <dbReference type="ARBA" id="ARBA00038101"/>
    </source>
</evidence>
<dbReference type="Proteomes" id="UP000266861">
    <property type="component" value="Unassembled WGS sequence"/>
</dbReference>
<dbReference type="InterPro" id="IPR000719">
    <property type="entry name" value="Prot_kinase_dom"/>
</dbReference>
<dbReference type="SUPFAM" id="SSF81901">
    <property type="entry name" value="HCP-like"/>
    <property type="match status" value="2"/>
</dbReference>
<gene>
    <name evidence="3" type="ORF">Glove_551g53</name>
</gene>
<dbReference type="Gene3D" id="1.10.510.10">
    <property type="entry name" value="Transferase(Phosphotransferase) domain 1"/>
    <property type="match status" value="1"/>
</dbReference>
<protein>
    <recommendedName>
        <fullName evidence="2">Protein kinase domain-containing protein</fullName>
    </recommendedName>
</protein>
<keyword evidence="4" id="KW-1185">Reference proteome</keyword>
<evidence type="ECO:0000313" key="3">
    <source>
        <dbReference type="EMBL" id="RHZ48419.1"/>
    </source>
</evidence>
<comment type="similarity">
    <text evidence="1">Belongs to the sel-1 family.</text>
</comment>
<dbReference type="Pfam" id="PF07714">
    <property type="entry name" value="PK_Tyr_Ser-Thr"/>
    <property type="match status" value="1"/>
</dbReference>
<dbReference type="OrthoDB" id="2018507at2759"/>
<sequence length="693" mass="80267">MSQDKQNEHEDTKEWETWMDNLIIEDTFQKENIPFYQYSEFENVKLIKLISGNIYKAIFKISQKTIILKCVYLNDKFTLDNLINEIKRYQKLEIHGGILKFYGVTKQENTNNYMIILKYSNNGSLRQYLKTNFQKMDWNTKLNLAKQIANVLWYLHFNEIIHGKLNSENILVHNGNIKLNVFGLTKIIPESLRFLKNTLGPIPYIDPQYLEIFNTIGKNKSSDIFSLGIILWEISSGNPPFEVEPSSNMDLLNNIVKGKREMNILGTPPKYKEIYTDCWKHNGNSRPNIYQVVKNLSEIIISDESVEIETQSQPYNVTDEVISVKLEISNKQNEELEVKSDPSFVDVSDEVNIFIKDLFEFFVNSVENQVLEMHSIMVKNYIREYNKNPVEILYEMISHQFQSHSHYRFTSLIGFFYKHGIGTIVDNKMAFKFFSLATNEIIDVKNNSPNSLFVRKLHKNNSEIGFIYLANMYLEGLGVKQNWKESFQIYSKVADEGSIRALEFVATCYGNGYGVKKNKKNAFILFLKSAEEGCIVAQFNVGYCYRRGMGTAMDESEAFRWYMKSALSGNISAMSNAGNCYFNGFGVSKDFKEAFKWFLKAAEKENYKAQINLAYCYKSGIGIEEDNVKAFEWYKKAAENEDIIGQYNIGKCFYEGYGTGKDIVKAIYWLNKAKENGNMDANKLLEEIINKMV</sequence>
<proteinExistence type="inferred from homology"/>
<organism evidence="3 4">
    <name type="scientific">Diversispora epigaea</name>
    <dbReference type="NCBI Taxonomy" id="1348612"/>
    <lineage>
        <taxon>Eukaryota</taxon>
        <taxon>Fungi</taxon>
        <taxon>Fungi incertae sedis</taxon>
        <taxon>Mucoromycota</taxon>
        <taxon>Glomeromycotina</taxon>
        <taxon>Glomeromycetes</taxon>
        <taxon>Diversisporales</taxon>
        <taxon>Diversisporaceae</taxon>
        <taxon>Diversispora</taxon>
    </lineage>
</organism>
<dbReference type="InterPro" id="IPR011990">
    <property type="entry name" value="TPR-like_helical_dom_sf"/>
</dbReference>
<dbReference type="GO" id="GO:0005524">
    <property type="term" value="F:ATP binding"/>
    <property type="evidence" value="ECO:0007669"/>
    <property type="project" value="InterPro"/>
</dbReference>
<dbReference type="InterPro" id="IPR050767">
    <property type="entry name" value="Sel1_AlgK"/>
</dbReference>
<dbReference type="PANTHER" id="PTHR11102">
    <property type="entry name" value="SEL-1-LIKE PROTEIN"/>
    <property type="match status" value="1"/>
</dbReference>
<dbReference type="InterPro" id="IPR001245">
    <property type="entry name" value="Ser-Thr/Tyr_kinase_cat_dom"/>
</dbReference>
<dbReference type="InterPro" id="IPR006597">
    <property type="entry name" value="Sel1-like"/>
</dbReference>
<evidence type="ECO:0000259" key="2">
    <source>
        <dbReference type="PROSITE" id="PS50011"/>
    </source>
</evidence>
<comment type="caution">
    <text evidence="3">The sequence shown here is derived from an EMBL/GenBank/DDBJ whole genome shotgun (WGS) entry which is preliminary data.</text>
</comment>
<feature type="domain" description="Protein kinase" evidence="2">
    <location>
        <begin position="44"/>
        <end position="300"/>
    </location>
</feature>
<dbReference type="SUPFAM" id="SSF56112">
    <property type="entry name" value="Protein kinase-like (PK-like)"/>
    <property type="match status" value="1"/>
</dbReference>
<accession>A0A397GE70</accession>
<dbReference type="SMART" id="SM00671">
    <property type="entry name" value="SEL1"/>
    <property type="match status" value="7"/>
</dbReference>
<dbReference type="InterPro" id="IPR011009">
    <property type="entry name" value="Kinase-like_dom_sf"/>
</dbReference>
<dbReference type="PANTHER" id="PTHR11102:SF160">
    <property type="entry name" value="ERAD-ASSOCIATED E3 UBIQUITIN-PROTEIN LIGASE COMPONENT HRD3"/>
    <property type="match status" value="1"/>
</dbReference>
<evidence type="ECO:0000313" key="4">
    <source>
        <dbReference type="Proteomes" id="UP000266861"/>
    </source>
</evidence>
<dbReference type="PROSITE" id="PS50011">
    <property type="entry name" value="PROTEIN_KINASE_DOM"/>
    <property type="match status" value="1"/>
</dbReference>
<reference evidence="3 4" key="1">
    <citation type="submission" date="2018-08" db="EMBL/GenBank/DDBJ databases">
        <title>Genome and evolution of the arbuscular mycorrhizal fungus Diversispora epigaea (formerly Glomus versiforme) and its bacterial endosymbionts.</title>
        <authorList>
            <person name="Sun X."/>
            <person name="Fei Z."/>
            <person name="Harrison M."/>
        </authorList>
    </citation>
    <scope>NUCLEOTIDE SEQUENCE [LARGE SCALE GENOMIC DNA]</scope>
    <source>
        <strain evidence="3 4">IT104</strain>
    </source>
</reference>